<dbReference type="Proteomes" id="UP000552864">
    <property type="component" value="Unassembled WGS sequence"/>
</dbReference>
<keyword evidence="2" id="KW-1185">Reference proteome</keyword>
<protein>
    <submittedName>
        <fullName evidence="1">Uncharacterized protein</fullName>
    </submittedName>
</protein>
<organism evidence="1 2">
    <name type="scientific">Chitinophaga eiseniae</name>
    <dbReference type="NCBI Taxonomy" id="634771"/>
    <lineage>
        <taxon>Bacteria</taxon>
        <taxon>Pseudomonadati</taxon>
        <taxon>Bacteroidota</taxon>
        <taxon>Chitinophagia</taxon>
        <taxon>Chitinophagales</taxon>
        <taxon>Chitinophagaceae</taxon>
        <taxon>Chitinophaga</taxon>
    </lineage>
</organism>
<sequence>MKHEVYKNISVSSNHSFFEFFSIGPNGVILKRITFAPTENGNIVSLAFGDIDINGKMDDCIISNNGDRDKILATVCQAILLYLEKYPNRIVYFRGSTIERTRLYRILINNNIKEFELQYDIWIEHQKEKCVTLQL</sequence>
<dbReference type="Pfam" id="PF22028">
    <property type="entry name" value="DUF6934"/>
    <property type="match status" value="1"/>
</dbReference>
<dbReference type="EMBL" id="JABAHZ010000009">
    <property type="protein sequence ID" value="NLR82306.1"/>
    <property type="molecule type" value="Genomic_DNA"/>
</dbReference>
<dbReference type="RefSeq" id="WP_168742266.1">
    <property type="nucleotide sequence ID" value="NZ_JABAHZ010000009.1"/>
</dbReference>
<name>A0A847SVS7_9BACT</name>
<dbReference type="AlphaFoldDB" id="A0A847SVS7"/>
<dbReference type="InterPro" id="IPR053865">
    <property type="entry name" value="DUF6934"/>
</dbReference>
<accession>A0A847SVS7</accession>
<evidence type="ECO:0000313" key="2">
    <source>
        <dbReference type="Proteomes" id="UP000552864"/>
    </source>
</evidence>
<comment type="caution">
    <text evidence="1">The sequence shown here is derived from an EMBL/GenBank/DDBJ whole genome shotgun (WGS) entry which is preliminary data.</text>
</comment>
<gene>
    <name evidence="1" type="ORF">HGH91_27060</name>
</gene>
<proteinExistence type="predicted"/>
<reference evidence="1 2" key="1">
    <citation type="submission" date="2020-04" db="EMBL/GenBank/DDBJ databases">
        <authorList>
            <person name="Yin C."/>
        </authorList>
    </citation>
    <scope>NUCLEOTIDE SEQUENCE [LARGE SCALE GENOMIC DNA]</scope>
    <source>
        <strain evidence="1 2">Ak56</strain>
    </source>
</reference>
<evidence type="ECO:0000313" key="1">
    <source>
        <dbReference type="EMBL" id="NLR82306.1"/>
    </source>
</evidence>